<dbReference type="Gene3D" id="3.30.110.170">
    <property type="entry name" value="Protein of unknown function (DUF541), domain 1"/>
    <property type="match status" value="1"/>
</dbReference>
<sequence>MRSVRSVRSVSALALAFAALGLPGAPAVAAPTAPAARPAAAVAPAPATVSVTGAGSASSAPDMAVLTAGIEVTRPTAHKALMEQSAAAEVLLAAARAAGVDERDIRTENLSLSAVYRDRDGDPGQYEATGPRGEGELFVGHRATQMFSLVVRDIEKTGAVVRAVADAPGDASRIHAVAFDVQHPEELRARARSSAYEDARSRAAQYARLSGRGLGRLLSLEESDGGRPRPVPVPVSSFSKESVPVAPGRIRDEVSVTAVYELR</sequence>
<evidence type="ECO:0000256" key="1">
    <source>
        <dbReference type="SAM" id="MobiDB-lite"/>
    </source>
</evidence>
<evidence type="ECO:0000313" key="3">
    <source>
        <dbReference type="EMBL" id="QES30643.1"/>
    </source>
</evidence>
<reference evidence="3 4" key="1">
    <citation type="submission" date="2018-05" db="EMBL/GenBank/DDBJ databases">
        <title>Streptomyces venezuelae.</title>
        <authorList>
            <person name="Kim W."/>
            <person name="Lee N."/>
            <person name="Cho B.-K."/>
        </authorList>
    </citation>
    <scope>NUCLEOTIDE SEQUENCE [LARGE SCALE GENOMIC DNA]</scope>
    <source>
        <strain evidence="3 4">ATCC 14583</strain>
    </source>
</reference>
<dbReference type="Proteomes" id="UP000323046">
    <property type="component" value="Chromosome"/>
</dbReference>
<dbReference type="AlphaFoldDB" id="A0A5P2BJS4"/>
<feature type="compositionally biased region" description="Low complexity" evidence="1">
    <location>
        <begin position="234"/>
        <end position="244"/>
    </location>
</feature>
<dbReference type="Gene3D" id="3.30.70.2970">
    <property type="entry name" value="Protein of unknown function (DUF541), domain 2"/>
    <property type="match status" value="1"/>
</dbReference>
<dbReference type="Pfam" id="PF04402">
    <property type="entry name" value="SIMPL"/>
    <property type="match status" value="1"/>
</dbReference>
<feature type="region of interest" description="Disordered" evidence="1">
    <location>
        <begin position="219"/>
        <end position="244"/>
    </location>
</feature>
<dbReference type="InterPro" id="IPR007497">
    <property type="entry name" value="SIMPL/DUF541"/>
</dbReference>
<feature type="chain" id="PRO_5024827409" description="SIMPL domain-containing protein" evidence="2">
    <location>
        <begin position="30"/>
        <end position="263"/>
    </location>
</feature>
<proteinExistence type="predicted"/>
<name>A0A5P2BJS4_STRVZ</name>
<protein>
    <recommendedName>
        <fullName evidence="5">SIMPL domain-containing protein</fullName>
    </recommendedName>
</protein>
<dbReference type="EMBL" id="CP029193">
    <property type="protein sequence ID" value="QES30643.1"/>
    <property type="molecule type" value="Genomic_DNA"/>
</dbReference>
<accession>A0A5P2BJS4</accession>
<dbReference type="InterPro" id="IPR052022">
    <property type="entry name" value="26kDa_periplasmic_antigen"/>
</dbReference>
<keyword evidence="4" id="KW-1185">Reference proteome</keyword>
<evidence type="ECO:0008006" key="5">
    <source>
        <dbReference type="Google" id="ProtNLM"/>
    </source>
</evidence>
<dbReference type="RefSeq" id="WP_150174636.1">
    <property type="nucleotide sequence ID" value="NZ_CP029193.1"/>
</dbReference>
<dbReference type="PANTHER" id="PTHR34387">
    <property type="entry name" value="SLR1258 PROTEIN"/>
    <property type="match status" value="1"/>
</dbReference>
<keyword evidence="2" id="KW-0732">Signal</keyword>
<dbReference type="OrthoDB" id="4338029at2"/>
<dbReference type="GO" id="GO:0006974">
    <property type="term" value="P:DNA damage response"/>
    <property type="evidence" value="ECO:0007669"/>
    <property type="project" value="TreeGrafter"/>
</dbReference>
<gene>
    <name evidence="3" type="ORF">DEJ47_33210</name>
</gene>
<evidence type="ECO:0000313" key="4">
    <source>
        <dbReference type="Proteomes" id="UP000323046"/>
    </source>
</evidence>
<feature type="signal peptide" evidence="2">
    <location>
        <begin position="1"/>
        <end position="29"/>
    </location>
</feature>
<organism evidence="3 4">
    <name type="scientific">Streptomyces venezuelae</name>
    <dbReference type="NCBI Taxonomy" id="54571"/>
    <lineage>
        <taxon>Bacteria</taxon>
        <taxon>Bacillati</taxon>
        <taxon>Actinomycetota</taxon>
        <taxon>Actinomycetes</taxon>
        <taxon>Kitasatosporales</taxon>
        <taxon>Streptomycetaceae</taxon>
        <taxon>Streptomyces</taxon>
    </lineage>
</organism>
<evidence type="ECO:0000256" key="2">
    <source>
        <dbReference type="SAM" id="SignalP"/>
    </source>
</evidence>
<dbReference type="PANTHER" id="PTHR34387:SF1">
    <property type="entry name" value="PERIPLASMIC IMMUNOGENIC PROTEIN"/>
    <property type="match status" value="1"/>
</dbReference>